<keyword evidence="2" id="KW-1003">Cell membrane</keyword>
<evidence type="ECO:0000256" key="2">
    <source>
        <dbReference type="ARBA" id="ARBA00022475"/>
    </source>
</evidence>
<dbReference type="GO" id="GO:0015171">
    <property type="term" value="F:amino acid transmembrane transporter activity"/>
    <property type="evidence" value="ECO:0007669"/>
    <property type="project" value="TreeGrafter"/>
</dbReference>
<name>A0A7G5ELJ9_9BURK</name>
<protein>
    <submittedName>
        <fullName evidence="7">LysE family transporter</fullName>
    </submittedName>
</protein>
<feature type="transmembrane region" description="Helical" evidence="6">
    <location>
        <begin position="192"/>
        <end position="211"/>
    </location>
</feature>
<dbReference type="AlphaFoldDB" id="A0A7G5ELJ9"/>
<dbReference type="InterPro" id="IPR001123">
    <property type="entry name" value="LeuE-type"/>
</dbReference>
<gene>
    <name evidence="7" type="ORF">HS961_19645</name>
</gene>
<evidence type="ECO:0000256" key="1">
    <source>
        <dbReference type="ARBA" id="ARBA00004651"/>
    </source>
</evidence>
<dbReference type="RefSeq" id="WP_182324896.1">
    <property type="nucleotide sequence ID" value="NZ_CP058554.1"/>
</dbReference>
<dbReference type="Pfam" id="PF01810">
    <property type="entry name" value="LysE"/>
    <property type="match status" value="1"/>
</dbReference>
<keyword evidence="5 6" id="KW-0472">Membrane</keyword>
<dbReference type="KEGG" id="cpis:HS961_19645"/>
<evidence type="ECO:0000313" key="7">
    <source>
        <dbReference type="EMBL" id="QMV74874.1"/>
    </source>
</evidence>
<feature type="transmembrane region" description="Helical" evidence="6">
    <location>
        <begin position="69"/>
        <end position="88"/>
    </location>
</feature>
<proteinExistence type="predicted"/>
<sequence length="212" mass="22433">MQPFLLIAAAHFLALLSPGPDFFLIARTSLASGWRAASAACLGIALANGVFIVTAFAGVAVLQPGSQLFIALQLAGCGYLLYLGVLFIRHAGKSALTVSASNRTSEPGLPITTWRRAACMGFLSGILNPKNALFYASLAAMLTGPHASVGWKLVYGSWMFSIVLLWDLLIAALIGNPAVLRRFARALPWLERISGAVLIALALGVIAALWLR</sequence>
<feature type="transmembrane region" description="Helical" evidence="6">
    <location>
        <begin position="132"/>
        <end position="151"/>
    </location>
</feature>
<feature type="transmembrane region" description="Helical" evidence="6">
    <location>
        <begin position="43"/>
        <end position="62"/>
    </location>
</feature>
<evidence type="ECO:0000256" key="5">
    <source>
        <dbReference type="ARBA" id="ARBA00023136"/>
    </source>
</evidence>
<dbReference type="EMBL" id="CP058554">
    <property type="protein sequence ID" value="QMV74874.1"/>
    <property type="molecule type" value="Genomic_DNA"/>
</dbReference>
<feature type="transmembrane region" description="Helical" evidence="6">
    <location>
        <begin position="158"/>
        <end position="180"/>
    </location>
</feature>
<evidence type="ECO:0000256" key="3">
    <source>
        <dbReference type="ARBA" id="ARBA00022692"/>
    </source>
</evidence>
<keyword evidence="4 6" id="KW-1133">Transmembrane helix</keyword>
<organism evidence="7 8">
    <name type="scientific">Comamonas piscis</name>
    <dbReference type="NCBI Taxonomy" id="1562974"/>
    <lineage>
        <taxon>Bacteria</taxon>
        <taxon>Pseudomonadati</taxon>
        <taxon>Pseudomonadota</taxon>
        <taxon>Betaproteobacteria</taxon>
        <taxon>Burkholderiales</taxon>
        <taxon>Comamonadaceae</taxon>
        <taxon>Comamonas</taxon>
    </lineage>
</organism>
<dbReference type="Proteomes" id="UP000515240">
    <property type="component" value="Chromosome"/>
</dbReference>
<evidence type="ECO:0000256" key="4">
    <source>
        <dbReference type="ARBA" id="ARBA00022989"/>
    </source>
</evidence>
<dbReference type="PANTHER" id="PTHR30086">
    <property type="entry name" value="ARGININE EXPORTER PROTEIN ARGO"/>
    <property type="match status" value="1"/>
</dbReference>
<reference evidence="7 8" key="1">
    <citation type="journal article" date="2020" name="G3 (Bethesda)">
        <title>CeMbio - The Caenorhabditis elegans Microbiome Resource.</title>
        <authorList>
            <person name="Dirksen P."/>
            <person name="Assie A."/>
            <person name="Zimmermann J."/>
            <person name="Zhang F."/>
            <person name="Tietje A.M."/>
            <person name="Marsh S.A."/>
            <person name="Felix M.A."/>
            <person name="Shapira M."/>
            <person name="Kaleta C."/>
            <person name="Schulenburg H."/>
            <person name="Samuel B."/>
        </authorList>
    </citation>
    <scope>NUCLEOTIDE SEQUENCE [LARGE SCALE GENOMIC DNA]</scope>
    <source>
        <strain evidence="7 8">BIGb0172</strain>
    </source>
</reference>
<accession>A0A7G5ELJ9</accession>
<comment type="subcellular location">
    <subcellularLocation>
        <location evidence="1">Cell membrane</location>
        <topology evidence="1">Multi-pass membrane protein</topology>
    </subcellularLocation>
</comment>
<keyword evidence="3 6" id="KW-0812">Transmembrane</keyword>
<dbReference type="PANTHER" id="PTHR30086:SF17">
    <property type="entry name" value="LYSE FAMILY TRANSLOCATOR"/>
    <property type="match status" value="1"/>
</dbReference>
<keyword evidence="8" id="KW-1185">Reference proteome</keyword>
<dbReference type="GO" id="GO:0005886">
    <property type="term" value="C:plasma membrane"/>
    <property type="evidence" value="ECO:0007669"/>
    <property type="project" value="UniProtKB-SubCell"/>
</dbReference>
<evidence type="ECO:0000313" key="8">
    <source>
        <dbReference type="Proteomes" id="UP000515240"/>
    </source>
</evidence>
<evidence type="ECO:0000256" key="6">
    <source>
        <dbReference type="SAM" id="Phobius"/>
    </source>
</evidence>